<dbReference type="Proteomes" id="UP000325787">
    <property type="component" value="Chromosome"/>
</dbReference>
<dbReference type="OrthoDB" id="5125653at2"/>
<evidence type="ECO:0000313" key="2">
    <source>
        <dbReference type="Proteomes" id="UP000325787"/>
    </source>
</evidence>
<dbReference type="Pfam" id="PF18728">
    <property type="entry name" value="HEPN_AbiV"/>
    <property type="match status" value="1"/>
</dbReference>
<accession>A0A5Q0H9Y0</accession>
<dbReference type="InterPro" id="IPR030987">
    <property type="entry name" value="AbiV"/>
</dbReference>
<evidence type="ECO:0000313" key="1">
    <source>
        <dbReference type="EMBL" id="QFZ22743.1"/>
    </source>
</evidence>
<proteinExistence type="predicted"/>
<protein>
    <submittedName>
        <fullName evidence="1">AbiV family abortive infection protein</fullName>
    </submittedName>
</protein>
<keyword evidence="2" id="KW-1185">Reference proteome</keyword>
<dbReference type="RefSeq" id="WP_084716487.1">
    <property type="nucleotide sequence ID" value="NZ_CP034550.1"/>
</dbReference>
<dbReference type="EMBL" id="CP034550">
    <property type="protein sequence ID" value="QFZ22743.1"/>
    <property type="molecule type" value="Genomic_DNA"/>
</dbReference>
<dbReference type="NCBIfam" id="TIGR04498">
    <property type="entry name" value="AbiV_defense"/>
    <property type="match status" value="1"/>
</dbReference>
<name>A0A5Q0H9Y0_SACSY</name>
<dbReference type="AlphaFoldDB" id="A0A5Q0H9Y0"/>
<gene>
    <name evidence="1" type="ORF">EKG83_39715</name>
</gene>
<dbReference type="KEGG" id="ssyi:EKG83_39715"/>
<organism evidence="1 2">
    <name type="scientific">Saccharothrix syringae</name>
    <name type="common">Nocardiopsis syringae</name>
    <dbReference type="NCBI Taxonomy" id="103733"/>
    <lineage>
        <taxon>Bacteria</taxon>
        <taxon>Bacillati</taxon>
        <taxon>Actinomycetota</taxon>
        <taxon>Actinomycetes</taxon>
        <taxon>Pseudonocardiales</taxon>
        <taxon>Pseudonocardiaceae</taxon>
        <taxon>Saccharothrix</taxon>
    </lineage>
</organism>
<sequence>MPGKNTLPPLTPAQVVRLQDELLANADRLLMSAVAVLDLGHVGLARSLAILGMEESGKAIAIHRRRVEIAYAPEGEPFVNTALRKLWADHQAKLKLVHDFLVQEQYWFGTEPSDPEANSDWLGDIEDWTCRHNVLKQRGFYVDVTEQDGVLTPADASDEASLREVISHVHQIGWQIRLGEHIEAKQQAEMARDVPPASEESIEQMRAALGNSSLGDSSDFSEQVLDGMRRGRAGTKWNNDGYRLHLPGAGSDPFANLGKPGYEAETRELLQLADQLGMLPAEEGQAETDTEDQG</sequence>
<reference evidence="2" key="1">
    <citation type="journal article" date="2021" name="Curr. Microbiol.">
        <title>Complete genome of nocamycin-producing strain Saccharothrix syringae NRRL B-16468 reveals the biosynthetic potential for secondary metabolites.</title>
        <authorList>
            <person name="Mo X."/>
            <person name="Yang S."/>
        </authorList>
    </citation>
    <scope>NUCLEOTIDE SEQUENCE [LARGE SCALE GENOMIC DNA]</scope>
    <source>
        <strain evidence="2">ATCC 51364 / DSM 43886 / JCM 6844 / KCTC 9398 / NBRC 14523 / NRRL B-16468 / INA 2240</strain>
    </source>
</reference>